<dbReference type="Proteomes" id="UP001497680">
    <property type="component" value="Unassembled WGS sequence"/>
</dbReference>
<gene>
    <name evidence="1" type="ORF">F4821DRAFT_254865</name>
</gene>
<evidence type="ECO:0000313" key="2">
    <source>
        <dbReference type="Proteomes" id="UP001497680"/>
    </source>
</evidence>
<evidence type="ECO:0000313" key="1">
    <source>
        <dbReference type="EMBL" id="KAI6091545.1"/>
    </source>
</evidence>
<sequence length="430" mass="49627">MDRFPLELLQRTLVHLDFKSLRNATLSCRRIFYAFRSIETLIAGEILLRQIDYDVLPEAILVNKSWSLGEPSVRKGLEFAKNLECREPAPTKWNLADALPLARFHKKVNYLAIQAARDALQKQPRLLAMGEPDAPTREEICRFERALYRFQLFCNVVGRLSPVRGGELHNMFFKHFATWENEQLACIHEHLVRVVSKRKRARYVMDSHSKETSLAANTELLAAFNFLVESDVTWGYLNVLYIATGSTDYAQEVLAQGIEKICRLSRATGYTRWHALLSRGEERGCEPLSLPGFLNNAFGGANPSLLLEFDESVEELALDQPFYSDPDPGPATMYEWMQRNRDGLVADPGLRIHRVWAFPFWNYSRLEAAGLLEDPKLPGLWIESYPGLDEFREPIRHSFLENMRRKRAEIWNAGGYGHYMFHDSSEIKWR</sequence>
<reference evidence="1 2" key="1">
    <citation type="journal article" date="2022" name="New Phytol.">
        <title>Ecological generalism drives hyperdiversity of secondary metabolite gene clusters in xylarialean endophytes.</title>
        <authorList>
            <person name="Franco M.E.E."/>
            <person name="Wisecaver J.H."/>
            <person name="Arnold A.E."/>
            <person name="Ju Y.M."/>
            <person name="Slot J.C."/>
            <person name="Ahrendt S."/>
            <person name="Moore L.P."/>
            <person name="Eastman K.E."/>
            <person name="Scott K."/>
            <person name="Konkel Z."/>
            <person name="Mondo S.J."/>
            <person name="Kuo A."/>
            <person name="Hayes R.D."/>
            <person name="Haridas S."/>
            <person name="Andreopoulos B."/>
            <person name="Riley R."/>
            <person name="LaButti K."/>
            <person name="Pangilinan J."/>
            <person name="Lipzen A."/>
            <person name="Amirebrahimi M."/>
            <person name="Yan J."/>
            <person name="Adam C."/>
            <person name="Keymanesh K."/>
            <person name="Ng V."/>
            <person name="Louie K."/>
            <person name="Northen T."/>
            <person name="Drula E."/>
            <person name="Henrissat B."/>
            <person name="Hsieh H.M."/>
            <person name="Youens-Clark K."/>
            <person name="Lutzoni F."/>
            <person name="Miadlikowska J."/>
            <person name="Eastwood D.C."/>
            <person name="Hamelin R.C."/>
            <person name="Grigoriev I.V."/>
            <person name="U'Ren J.M."/>
        </authorList>
    </citation>
    <scope>NUCLEOTIDE SEQUENCE [LARGE SCALE GENOMIC DNA]</scope>
    <source>
        <strain evidence="1 2">ER1909</strain>
    </source>
</reference>
<organism evidence="1 2">
    <name type="scientific">Hypoxylon rubiginosum</name>
    <dbReference type="NCBI Taxonomy" id="110542"/>
    <lineage>
        <taxon>Eukaryota</taxon>
        <taxon>Fungi</taxon>
        <taxon>Dikarya</taxon>
        <taxon>Ascomycota</taxon>
        <taxon>Pezizomycotina</taxon>
        <taxon>Sordariomycetes</taxon>
        <taxon>Xylariomycetidae</taxon>
        <taxon>Xylariales</taxon>
        <taxon>Hypoxylaceae</taxon>
        <taxon>Hypoxylon</taxon>
    </lineage>
</organism>
<proteinExistence type="predicted"/>
<accession>A0ACC0DFN1</accession>
<name>A0ACC0DFN1_9PEZI</name>
<dbReference type="EMBL" id="MU394286">
    <property type="protein sequence ID" value="KAI6091545.1"/>
    <property type="molecule type" value="Genomic_DNA"/>
</dbReference>
<comment type="caution">
    <text evidence="1">The sequence shown here is derived from an EMBL/GenBank/DDBJ whole genome shotgun (WGS) entry which is preliminary data.</text>
</comment>
<protein>
    <submittedName>
        <fullName evidence="1">Uncharacterized protein</fullName>
    </submittedName>
</protein>
<keyword evidence="2" id="KW-1185">Reference proteome</keyword>